<feature type="transmembrane region" description="Helical" evidence="1">
    <location>
        <begin position="74"/>
        <end position="96"/>
    </location>
</feature>
<gene>
    <name evidence="2" type="ORF">JEODO184_00471</name>
</gene>
<keyword evidence="1" id="KW-0812">Transmembrane</keyword>
<proteinExistence type="predicted"/>
<reference evidence="2 3" key="1">
    <citation type="submission" date="2020-07" db="EMBL/GenBank/DDBJ databases">
        <authorList>
            <person name="Criscuolo A."/>
        </authorList>
    </citation>
    <scope>NUCLEOTIDE SEQUENCE [LARGE SCALE GENOMIC DNA]</scope>
    <source>
        <strain evidence="2">CIP111649</strain>
    </source>
</reference>
<comment type="caution">
    <text evidence="2">The sequence shown here is derived from an EMBL/GenBank/DDBJ whole genome shotgun (WGS) entry which is preliminary data.</text>
</comment>
<feature type="transmembrane region" description="Helical" evidence="1">
    <location>
        <begin position="102"/>
        <end position="122"/>
    </location>
</feature>
<evidence type="ECO:0000256" key="1">
    <source>
        <dbReference type="SAM" id="Phobius"/>
    </source>
</evidence>
<organism evidence="2 3">
    <name type="scientific">Jeotgalicoccus meleagridis</name>
    <dbReference type="NCBI Taxonomy" id="2759181"/>
    <lineage>
        <taxon>Bacteria</taxon>
        <taxon>Bacillati</taxon>
        <taxon>Bacillota</taxon>
        <taxon>Bacilli</taxon>
        <taxon>Bacillales</taxon>
        <taxon>Staphylococcaceae</taxon>
        <taxon>Jeotgalicoccus</taxon>
    </lineage>
</organism>
<dbReference type="EMBL" id="CAJEWD010000003">
    <property type="protein sequence ID" value="CAD2071913.1"/>
    <property type="molecule type" value="Genomic_DNA"/>
</dbReference>
<sequence length="143" mass="17146">MNIPFNQFFKYLFKHNPNVNLKFKEERFSGDIEVSQFLTNKKERELNSEEKESYKMFMNQIGDSVRDQRRVNNLYRFISIIAFLALIIGLGFFMWLSSGNNWVIIGAAYYSFFAYLLVEAYIEASSHYFENQLYKTFNEKYLI</sequence>
<keyword evidence="3" id="KW-1185">Reference proteome</keyword>
<protein>
    <submittedName>
        <fullName evidence="2">Uncharacterized protein</fullName>
    </submittedName>
</protein>
<keyword evidence="1" id="KW-1133">Transmembrane helix</keyword>
<evidence type="ECO:0000313" key="2">
    <source>
        <dbReference type="EMBL" id="CAD2071913.1"/>
    </source>
</evidence>
<accession>A0A6V7R4D8</accession>
<evidence type="ECO:0000313" key="3">
    <source>
        <dbReference type="Proteomes" id="UP000589351"/>
    </source>
</evidence>
<name>A0A6V7R4D8_9STAP</name>
<keyword evidence="1" id="KW-0472">Membrane</keyword>
<dbReference type="RefSeq" id="WP_185125009.1">
    <property type="nucleotide sequence ID" value="NZ_CAJEWD010000003.1"/>
</dbReference>
<dbReference type="AlphaFoldDB" id="A0A6V7R4D8"/>
<dbReference type="Proteomes" id="UP000589351">
    <property type="component" value="Unassembled WGS sequence"/>
</dbReference>